<dbReference type="AlphaFoldDB" id="D7CLD0"/>
<reference evidence="3" key="1">
    <citation type="journal article" date="2010" name="Stand. Genomic Sci.">
        <title>Complete genome sequence of Syntrophothermus lipocalidus type strain (TGB-C1T).</title>
        <authorList>
            <consortium name="US DOE Joint Genome Institute (JGI-PGF)"/>
            <person name="Djao O."/>
            <person name="Zhang X."/>
            <person name="Lucas S."/>
            <person name="Lapidus A."/>
            <person name="Glavina Del Rio T."/>
            <person name="Nolan M."/>
            <person name="Tice H."/>
            <person name="Cheng J."/>
            <person name="Han C."/>
            <person name="Tapia R."/>
            <person name="Goodwin L."/>
            <person name="Pitluck S."/>
            <person name="Liolios K."/>
            <person name="Ivanova N."/>
            <person name="Mavromatis K."/>
            <person name="Mikhailova N."/>
            <person name="Ovchinnikova G."/>
            <person name="Pati A."/>
            <person name="Brambilla E."/>
            <person name="Chen A."/>
            <person name="Palaniappan K."/>
            <person name="Land M."/>
            <person name="Hauser L."/>
            <person name="Chang Y."/>
            <person name="Jeffries C."/>
            <person name="Rohde M."/>
            <person name="Sikorski J."/>
            <person name="Spring S."/>
            <person name="Goker M."/>
            <person name="Detter J."/>
            <person name="Woyke T."/>
            <person name="Bristow J."/>
            <person name="Eisen J."/>
            <person name="Markowitz V."/>
            <person name="Hugenholtz P."/>
            <person name="Kyrpides N."/>
            <person name="Klenk H."/>
        </authorList>
    </citation>
    <scope>NUCLEOTIDE SEQUENCE [LARGE SCALE GENOMIC DNA]</scope>
    <source>
        <strain evidence="3">DSM 12680 / TGB-C1</strain>
    </source>
</reference>
<proteinExistence type="predicted"/>
<dbReference type="InterPro" id="IPR002708">
    <property type="entry name" value="HcyBio"/>
</dbReference>
<dbReference type="eggNOG" id="COG1900">
    <property type="taxonomic scope" value="Bacteria"/>
</dbReference>
<dbReference type="RefSeq" id="WP_013174917.1">
    <property type="nucleotide sequence ID" value="NC_014220.1"/>
</dbReference>
<dbReference type="OrthoDB" id="9765041at2"/>
<protein>
    <recommendedName>
        <fullName evidence="1">Homocysteine biosynthesis enzyme sulfur-incorporation domain-containing protein</fullName>
    </recommendedName>
</protein>
<evidence type="ECO:0000259" key="1">
    <source>
        <dbReference type="Pfam" id="PF01837"/>
    </source>
</evidence>
<accession>D7CLD0</accession>
<evidence type="ECO:0000313" key="3">
    <source>
        <dbReference type="Proteomes" id="UP000000378"/>
    </source>
</evidence>
<sequence length="407" mass="44883">MAVKKTYEEINEKIRRGKAVVVTAEEMIGIVEEKGYTKAAEEVDVVTTGTFGPMCSSGAFLNFGHSNPRIRMKRVWLNGVEAYSGIAAVDAYIGATQLPENDPENKVYPGKFVYGGGHVIHDLVARKMIRLEAVSYGTDCYPRKKIETMITLDDLNEAYLYNPRNAYQNYNCAVNLGNRTIYTYMGILKPNLGNASYSSAGQLSPLLNDPYYRTIGIGTRIFLGGGIGYVAWYGTQHHPNVPRAENGVPLGGAGTLAVIGDLKQMSPEWLVGASFIGYGASMYVGLGIPIPILDEEMVRYTAVKDEEILCPVVDYSEGYPYCKPIDLGYVNYRDLKSGKVTIRGKEVPTTPMSSYPRARKIAEILKEWIKSGRFELTQPVAPLPSADADIVFHSLPERNVNGYNGLR</sequence>
<dbReference type="Proteomes" id="UP000000378">
    <property type="component" value="Chromosome"/>
</dbReference>
<dbReference type="HOGENOM" id="CLU_043239_0_0_9"/>
<dbReference type="KEGG" id="slp:Slip_0735"/>
<dbReference type="EMBL" id="CP002048">
    <property type="protein sequence ID" value="ADI01515.1"/>
    <property type="molecule type" value="Genomic_DNA"/>
</dbReference>
<reference evidence="2 3" key="2">
    <citation type="journal article" date="2010" name="Stand. Genomic Sci.">
        <title>Complete genome sequence of Syntrophothermus lipocalidus type strain (TGB-C1).</title>
        <authorList>
            <person name="Djao O.D."/>
            <person name="Zhang X."/>
            <person name="Lucas S."/>
            <person name="Lapidus A."/>
            <person name="Del Rio T.G."/>
            <person name="Nolan M."/>
            <person name="Tice H."/>
            <person name="Cheng J.F."/>
            <person name="Han C."/>
            <person name="Tapia R."/>
            <person name="Goodwin L."/>
            <person name="Pitluck S."/>
            <person name="Liolios K."/>
            <person name="Ivanova N."/>
            <person name="Mavromatis K."/>
            <person name="Mikhailova N."/>
            <person name="Ovchinnikova G."/>
            <person name="Pati A."/>
            <person name="Brambilla E."/>
            <person name="Chen A."/>
            <person name="Palaniappan K."/>
            <person name="Land M."/>
            <person name="Hauser L."/>
            <person name="Chang Y.J."/>
            <person name="Jeffries C.D."/>
            <person name="Rohde M."/>
            <person name="Sikorski J."/>
            <person name="Spring S."/>
            <person name="Goker M."/>
            <person name="Detter J.C."/>
            <person name="Woyke T."/>
            <person name="Bristow J."/>
            <person name="Eisen J.A."/>
            <person name="Markowitz V."/>
            <person name="Hugenholtz P."/>
            <person name="Kyrpides N.C."/>
            <person name="Klenk H.P."/>
        </authorList>
    </citation>
    <scope>NUCLEOTIDE SEQUENCE [LARGE SCALE GENOMIC DNA]</scope>
    <source>
        <strain evidence="3">DSM 12680 / TGB-C1</strain>
    </source>
</reference>
<name>D7CLD0_SYNLT</name>
<feature type="domain" description="Homocysteine biosynthesis enzyme sulfur-incorporation" evidence="1">
    <location>
        <begin position="19"/>
        <end position="376"/>
    </location>
</feature>
<evidence type="ECO:0000313" key="2">
    <source>
        <dbReference type="EMBL" id="ADI01515.1"/>
    </source>
</evidence>
<keyword evidence="3" id="KW-1185">Reference proteome</keyword>
<organism evidence="2 3">
    <name type="scientific">Syntrophothermus lipocalidus (strain DSM 12680 / TGB-C1)</name>
    <dbReference type="NCBI Taxonomy" id="643648"/>
    <lineage>
        <taxon>Bacteria</taxon>
        <taxon>Bacillati</taxon>
        <taxon>Bacillota</taxon>
        <taxon>Clostridia</taxon>
        <taxon>Eubacteriales</taxon>
        <taxon>Syntrophomonadaceae</taxon>
        <taxon>Syntrophothermus</taxon>
    </lineage>
</organism>
<dbReference type="STRING" id="643648.Slip_0735"/>
<dbReference type="Pfam" id="PF01837">
    <property type="entry name" value="HcyBio"/>
    <property type="match status" value="1"/>
</dbReference>
<gene>
    <name evidence="2" type="ordered locus">Slip_0735</name>
</gene>